<keyword evidence="3" id="KW-1185">Reference proteome</keyword>
<evidence type="ECO:0000313" key="2">
    <source>
        <dbReference type="EMBL" id="OXA54109.1"/>
    </source>
</evidence>
<feature type="transmembrane region" description="Helical" evidence="1">
    <location>
        <begin position="109"/>
        <end position="130"/>
    </location>
</feature>
<proteinExistence type="predicted"/>
<dbReference type="EMBL" id="LNIX01000005">
    <property type="protein sequence ID" value="OXA54109.1"/>
    <property type="molecule type" value="Genomic_DNA"/>
</dbReference>
<evidence type="ECO:0000313" key="3">
    <source>
        <dbReference type="Proteomes" id="UP000198287"/>
    </source>
</evidence>
<sequence>MVYHYKCDESYGRNPGNFACIFGPYDKRGNKKNNFLAFLAIFFKWVHLAYFSVSTAHALLVMFLPCQPGLSSWMLCPSGKASPNCAIVTPLFAALEFLIFMQGAVSAGYYLQTILLLGATFLWIECGTFIKQYEAEIGQYSGYRRVQVFEKVLNACTREKIFFRAAILIPTLQIVISFAAIKMLYSGHVLIAGVLLWSYAVALCFTLLMFSVAAKVYGMSQKWITRCQGGNKKKYAKKVHKSLPPVRLQFGNNFVEVLTPLVVQEFCLRQMVSFLLVTK</sequence>
<keyword evidence="1" id="KW-1133">Transmembrane helix</keyword>
<name>A0A226E9J3_FOLCA</name>
<gene>
    <name evidence="2" type="ORF">Fcan01_11721</name>
</gene>
<feature type="transmembrane region" description="Helical" evidence="1">
    <location>
        <begin position="161"/>
        <end position="181"/>
    </location>
</feature>
<keyword evidence="1" id="KW-0812">Transmembrane</keyword>
<comment type="caution">
    <text evidence="2">The sequence shown here is derived from an EMBL/GenBank/DDBJ whole genome shotgun (WGS) entry which is preliminary data.</text>
</comment>
<dbReference type="AlphaFoldDB" id="A0A226E9J3"/>
<reference evidence="2 3" key="1">
    <citation type="submission" date="2015-12" db="EMBL/GenBank/DDBJ databases">
        <title>The genome of Folsomia candida.</title>
        <authorList>
            <person name="Faddeeva A."/>
            <person name="Derks M.F."/>
            <person name="Anvar Y."/>
            <person name="Smit S."/>
            <person name="Van Straalen N."/>
            <person name="Roelofs D."/>
        </authorList>
    </citation>
    <scope>NUCLEOTIDE SEQUENCE [LARGE SCALE GENOMIC DNA]</scope>
    <source>
        <strain evidence="2 3">VU population</strain>
        <tissue evidence="2">Whole body</tissue>
    </source>
</reference>
<accession>A0A226E9J3</accession>
<feature type="transmembrane region" description="Helical" evidence="1">
    <location>
        <begin position="35"/>
        <end position="64"/>
    </location>
</feature>
<feature type="transmembrane region" description="Helical" evidence="1">
    <location>
        <begin position="187"/>
        <end position="213"/>
    </location>
</feature>
<dbReference type="OrthoDB" id="8297494at2759"/>
<evidence type="ECO:0000256" key="1">
    <source>
        <dbReference type="SAM" id="Phobius"/>
    </source>
</evidence>
<keyword evidence="1" id="KW-0472">Membrane</keyword>
<dbReference type="Proteomes" id="UP000198287">
    <property type="component" value="Unassembled WGS sequence"/>
</dbReference>
<protein>
    <submittedName>
        <fullName evidence="2">Uncharacterized protein</fullName>
    </submittedName>
</protein>
<organism evidence="2 3">
    <name type="scientific">Folsomia candida</name>
    <name type="common">Springtail</name>
    <dbReference type="NCBI Taxonomy" id="158441"/>
    <lineage>
        <taxon>Eukaryota</taxon>
        <taxon>Metazoa</taxon>
        <taxon>Ecdysozoa</taxon>
        <taxon>Arthropoda</taxon>
        <taxon>Hexapoda</taxon>
        <taxon>Collembola</taxon>
        <taxon>Entomobryomorpha</taxon>
        <taxon>Isotomoidea</taxon>
        <taxon>Isotomidae</taxon>
        <taxon>Proisotominae</taxon>
        <taxon>Folsomia</taxon>
    </lineage>
</organism>